<reference evidence="4" key="1">
    <citation type="submission" date="2021-06" db="EMBL/GenBank/DDBJ databases">
        <title>Comparative genomics, transcriptomics and evolutionary studies reveal genomic signatures of adaptation to plant cell wall in hemibiotrophic fungi.</title>
        <authorList>
            <consortium name="DOE Joint Genome Institute"/>
            <person name="Baroncelli R."/>
            <person name="Diaz J.F."/>
            <person name="Benocci T."/>
            <person name="Peng M."/>
            <person name="Battaglia E."/>
            <person name="Haridas S."/>
            <person name="Andreopoulos W."/>
            <person name="Labutti K."/>
            <person name="Pangilinan J."/>
            <person name="Floch G.L."/>
            <person name="Makela M.R."/>
            <person name="Henrissat B."/>
            <person name="Grigoriev I.V."/>
            <person name="Crouch J.A."/>
            <person name="De Vries R.P."/>
            <person name="Sukno S.A."/>
            <person name="Thon M.R."/>
        </authorList>
    </citation>
    <scope>NUCLEOTIDE SEQUENCE</scope>
    <source>
        <strain evidence="4">CBS 125086</strain>
    </source>
</reference>
<dbReference type="Pfam" id="PF00010">
    <property type="entry name" value="HLH"/>
    <property type="match status" value="1"/>
</dbReference>
<comment type="caution">
    <text evidence="4">The sequence shown here is derived from an EMBL/GenBank/DDBJ whole genome shotgun (WGS) entry which is preliminary data.</text>
</comment>
<name>A0AAD8QB67_9PEZI</name>
<protein>
    <submittedName>
        <fullName evidence="4">Helix-loop-helix DNA-binding domain-containing protein</fullName>
    </submittedName>
</protein>
<dbReference type="PANTHER" id="PTHR47336:SF2">
    <property type="entry name" value="TRANSCRIPTION FACTOR HMS1-RELATED"/>
    <property type="match status" value="1"/>
</dbReference>
<dbReference type="EMBL" id="JAHLJV010000004">
    <property type="protein sequence ID" value="KAK1598751.1"/>
    <property type="molecule type" value="Genomic_DNA"/>
</dbReference>
<dbReference type="RefSeq" id="XP_060419428.1">
    <property type="nucleotide sequence ID" value="XM_060553676.1"/>
</dbReference>
<dbReference type="CDD" id="cd11395">
    <property type="entry name" value="bHLHzip_SREBP_like"/>
    <property type="match status" value="1"/>
</dbReference>
<gene>
    <name evidence="4" type="ORF">LY79DRAFT_505946</name>
</gene>
<feature type="compositionally biased region" description="Polar residues" evidence="2">
    <location>
        <begin position="140"/>
        <end position="156"/>
    </location>
</feature>
<sequence>MMASTPMPPHFPPDISGGTLDFGDRPHHATRPGNQPTLLSPDHNRPNAFNEPSRATIARVQSRQVADLQHQLPQHELHHSALGLGLTHADYAHQRQPGPGATSLADQQSLSPLLRSQGQQQQPNAWLPREYGVVPVYHGSQQQHADATSSHPSFSATAAGVNPSATIPAAGGPGDDSSDSFGTGRHLYDFGFAAPPPGEPLFLGQEYADITPLSSAAHRQPPTTNLDLHPSPWRPGLQDSSSVTLTPSMAAVAAAELNHDARKHGKGSMDTDDSDVRDPPRDDEESAVPEARVDGTAGTSKAHKTVPGARRQQRKGKRRAEGGHDHNDENDDNDDNDDDDDNNGGGPVNPADRTGVSGRSTRFSSAVSSAGSSAGSSGKAAVAAPPRLRSASRTSKNQSQKQTETPEERRTRATHNLVEKQYRNRLNAQFEGLLHALPEQVRGAAGAGAGNGDESDPPQQADQERRVSKAEVLDMARRHIKNLEQEREALHRERGELLRSLETLEKEAVMDETSASSWRNT</sequence>
<evidence type="ECO:0000313" key="4">
    <source>
        <dbReference type="EMBL" id="KAK1598751.1"/>
    </source>
</evidence>
<accession>A0AAD8QB67</accession>
<proteinExistence type="predicted"/>
<keyword evidence="5" id="KW-1185">Reference proteome</keyword>
<dbReference type="GO" id="GO:0003677">
    <property type="term" value="F:DNA binding"/>
    <property type="evidence" value="ECO:0007669"/>
    <property type="project" value="UniProtKB-KW"/>
</dbReference>
<feature type="region of interest" description="Disordered" evidence="2">
    <location>
        <begin position="260"/>
        <end position="418"/>
    </location>
</feature>
<dbReference type="SMART" id="SM00353">
    <property type="entry name" value="HLH"/>
    <property type="match status" value="1"/>
</dbReference>
<feature type="compositionally biased region" description="Acidic residues" evidence="2">
    <location>
        <begin position="328"/>
        <end position="342"/>
    </location>
</feature>
<evidence type="ECO:0000313" key="5">
    <source>
        <dbReference type="Proteomes" id="UP001230504"/>
    </source>
</evidence>
<feature type="compositionally biased region" description="Pro residues" evidence="2">
    <location>
        <begin position="1"/>
        <end position="12"/>
    </location>
</feature>
<feature type="region of interest" description="Disordered" evidence="2">
    <location>
        <begin position="140"/>
        <end position="182"/>
    </location>
</feature>
<dbReference type="GeneID" id="85437916"/>
<feature type="coiled-coil region" evidence="1">
    <location>
        <begin position="473"/>
        <end position="507"/>
    </location>
</feature>
<feature type="region of interest" description="Disordered" evidence="2">
    <location>
        <begin position="441"/>
        <end position="468"/>
    </location>
</feature>
<dbReference type="AlphaFoldDB" id="A0AAD8QB67"/>
<evidence type="ECO:0000259" key="3">
    <source>
        <dbReference type="PROSITE" id="PS50888"/>
    </source>
</evidence>
<keyword evidence="4" id="KW-0238">DNA-binding</keyword>
<evidence type="ECO:0000256" key="2">
    <source>
        <dbReference type="SAM" id="MobiDB-lite"/>
    </source>
</evidence>
<feature type="compositionally biased region" description="Basic and acidic residues" evidence="2">
    <location>
        <begin position="404"/>
        <end position="418"/>
    </location>
</feature>
<feature type="compositionally biased region" description="Low complexity" evidence="2">
    <location>
        <begin position="364"/>
        <end position="384"/>
    </location>
</feature>
<organism evidence="4 5">
    <name type="scientific">Colletotrichum navitas</name>
    <dbReference type="NCBI Taxonomy" id="681940"/>
    <lineage>
        <taxon>Eukaryota</taxon>
        <taxon>Fungi</taxon>
        <taxon>Dikarya</taxon>
        <taxon>Ascomycota</taxon>
        <taxon>Pezizomycotina</taxon>
        <taxon>Sordariomycetes</taxon>
        <taxon>Hypocreomycetidae</taxon>
        <taxon>Glomerellales</taxon>
        <taxon>Glomerellaceae</taxon>
        <taxon>Colletotrichum</taxon>
        <taxon>Colletotrichum graminicola species complex</taxon>
    </lineage>
</organism>
<dbReference type="GO" id="GO:0046983">
    <property type="term" value="F:protein dimerization activity"/>
    <property type="evidence" value="ECO:0007669"/>
    <property type="project" value="InterPro"/>
</dbReference>
<dbReference type="Proteomes" id="UP001230504">
    <property type="component" value="Unassembled WGS sequence"/>
</dbReference>
<dbReference type="SUPFAM" id="SSF47459">
    <property type="entry name" value="HLH, helix-loop-helix DNA-binding domain"/>
    <property type="match status" value="1"/>
</dbReference>
<dbReference type="PANTHER" id="PTHR47336">
    <property type="entry name" value="TRANSCRIPTION FACTOR HMS1-RELATED"/>
    <property type="match status" value="1"/>
</dbReference>
<dbReference type="PROSITE" id="PS50888">
    <property type="entry name" value="BHLH"/>
    <property type="match status" value="1"/>
</dbReference>
<keyword evidence="1" id="KW-0175">Coiled coil</keyword>
<dbReference type="InterPro" id="IPR011598">
    <property type="entry name" value="bHLH_dom"/>
</dbReference>
<feature type="region of interest" description="Disordered" evidence="2">
    <location>
        <begin position="215"/>
        <end position="242"/>
    </location>
</feature>
<dbReference type="InterPro" id="IPR052099">
    <property type="entry name" value="Regulatory_TF_Diverse"/>
</dbReference>
<dbReference type="InterPro" id="IPR036638">
    <property type="entry name" value="HLH_DNA-bd_sf"/>
</dbReference>
<feature type="region of interest" description="Disordered" evidence="2">
    <location>
        <begin position="1"/>
        <end position="50"/>
    </location>
</feature>
<feature type="compositionally biased region" description="Polar residues" evidence="2">
    <location>
        <begin position="391"/>
        <end position="402"/>
    </location>
</feature>
<dbReference type="Gene3D" id="4.10.280.10">
    <property type="entry name" value="Helix-loop-helix DNA-binding domain"/>
    <property type="match status" value="1"/>
</dbReference>
<feature type="domain" description="BHLH" evidence="3">
    <location>
        <begin position="410"/>
        <end position="483"/>
    </location>
</feature>
<evidence type="ECO:0000256" key="1">
    <source>
        <dbReference type="SAM" id="Coils"/>
    </source>
</evidence>